<gene>
    <name evidence="2" type="ORF">GA0070608_0049</name>
</gene>
<sequence>MVLQIDTSAPLLRPSQLTDLVRAVSLADPDDESLWIEWKSTLDLSTSAGLEQVVKAIIGLANREPAAAGRRAGGYGYLLVGVEPGWINGVATMDPEKLVGKVRSYAGTAISWTPEYIAIEGKQVLVVIVDPPQPGDPIHILRKQTEKFKPATIFVRHTGRTDPANPDDFDKLQARLLQRTPSLQLSVAAMPSTIEEAADIRGAVSRCVDERRPGLLAARHQSGRREPDIDLVGVRGGLLGQRVPDSRTEEQYAEEVEQFLHDAEEALVHRGAWDLFRHEPASLNVTVANPTDVGFVGVRLELHVPGQVQSYPEELVEALEGDRPDAPRAPKPLGTPTFRSPIQLGVHNFGSYIPAPVFPGPGPSYTVRDTGSVTIVYDDFELRAEDAMTLEPVPLLVHEEPGTTLTATWSATANGIRGRISGEFPITVSPSTLDLENLDENGESDE</sequence>
<proteinExistence type="predicted"/>
<evidence type="ECO:0000259" key="1">
    <source>
        <dbReference type="Pfam" id="PF04326"/>
    </source>
</evidence>
<dbReference type="AlphaFoldDB" id="A0A1C6TVE0"/>
<protein>
    <submittedName>
        <fullName evidence="2">Putative DNA-binding domain-containing protein</fullName>
    </submittedName>
</protein>
<dbReference type="Pfam" id="PF04326">
    <property type="entry name" value="SLFN_AlbA_2"/>
    <property type="match status" value="1"/>
</dbReference>
<name>A0A1C6TVE0_9ACTN</name>
<dbReference type="InterPro" id="IPR007421">
    <property type="entry name" value="Schlafen_AlbA_2_dom"/>
</dbReference>
<dbReference type="InterPro" id="IPR038461">
    <property type="entry name" value="Schlafen_AlbA_2_dom_sf"/>
</dbReference>
<evidence type="ECO:0000313" key="2">
    <source>
        <dbReference type="EMBL" id="SCL45649.1"/>
    </source>
</evidence>
<dbReference type="Gene3D" id="3.30.950.30">
    <property type="entry name" value="Schlafen, AAA domain"/>
    <property type="match status" value="1"/>
</dbReference>
<dbReference type="EMBL" id="FMIC01000001">
    <property type="protein sequence ID" value="SCL45649.1"/>
    <property type="molecule type" value="Genomic_DNA"/>
</dbReference>
<accession>A0A1C6TVE0</accession>
<dbReference type="Proteomes" id="UP000199343">
    <property type="component" value="Unassembled WGS sequence"/>
</dbReference>
<dbReference type="GO" id="GO:0003677">
    <property type="term" value="F:DNA binding"/>
    <property type="evidence" value="ECO:0007669"/>
    <property type="project" value="UniProtKB-KW"/>
</dbReference>
<organism evidence="2 3">
    <name type="scientific">Micromonospora peucetia</name>
    <dbReference type="NCBI Taxonomy" id="47871"/>
    <lineage>
        <taxon>Bacteria</taxon>
        <taxon>Bacillati</taxon>
        <taxon>Actinomycetota</taxon>
        <taxon>Actinomycetes</taxon>
        <taxon>Micromonosporales</taxon>
        <taxon>Micromonosporaceae</taxon>
        <taxon>Micromonospora</taxon>
    </lineage>
</organism>
<dbReference type="RefSeq" id="WP_091619544.1">
    <property type="nucleotide sequence ID" value="NZ_FMIC01000001.1"/>
</dbReference>
<feature type="domain" description="Schlafen AlbA-2" evidence="1">
    <location>
        <begin position="32"/>
        <end position="164"/>
    </location>
</feature>
<evidence type="ECO:0000313" key="3">
    <source>
        <dbReference type="Proteomes" id="UP000199343"/>
    </source>
</evidence>
<reference evidence="2 3" key="1">
    <citation type="submission" date="2016-06" db="EMBL/GenBank/DDBJ databases">
        <authorList>
            <person name="Kjaerup R.B."/>
            <person name="Dalgaard T.S."/>
            <person name="Juul-Madsen H.R."/>
        </authorList>
    </citation>
    <scope>NUCLEOTIDE SEQUENCE [LARGE SCALE GENOMIC DNA]</scope>
    <source>
        <strain evidence="2 3">DSM 43363</strain>
    </source>
</reference>
<keyword evidence="2" id="KW-0238">DNA-binding</keyword>